<dbReference type="InterPro" id="IPR003593">
    <property type="entry name" value="AAA+_ATPase"/>
</dbReference>
<dbReference type="SUPFAM" id="SSF52540">
    <property type="entry name" value="P-loop containing nucleoside triphosphate hydrolases"/>
    <property type="match status" value="1"/>
</dbReference>
<dbReference type="InterPro" id="IPR007730">
    <property type="entry name" value="SPOR-like_dom"/>
</dbReference>
<dbReference type="InterPro" id="IPR036680">
    <property type="entry name" value="SPOR-like_sf"/>
</dbReference>
<dbReference type="Proteomes" id="UP000000647">
    <property type="component" value="Chromosome"/>
</dbReference>
<dbReference type="PANTHER" id="PTHR35894:SF1">
    <property type="entry name" value="PHOSPHORIBULOKINASE _ URIDINE KINASE FAMILY"/>
    <property type="match status" value="1"/>
</dbReference>
<dbReference type="EMBL" id="CP000544">
    <property type="protein sequence ID" value="ABM60898.1"/>
    <property type="molecule type" value="Genomic_DNA"/>
</dbReference>
<proteinExistence type="predicted"/>
<feature type="compositionally biased region" description="Acidic residues" evidence="1">
    <location>
        <begin position="313"/>
        <end position="330"/>
    </location>
</feature>
<dbReference type="PANTHER" id="PTHR35894">
    <property type="entry name" value="GENERAL SECRETION PATHWAY PROTEIN A-RELATED"/>
    <property type="match status" value="1"/>
</dbReference>
<keyword evidence="4" id="KW-1185">Reference proteome</keyword>
<dbReference type="SMART" id="SM00382">
    <property type="entry name" value="AAA"/>
    <property type="match status" value="1"/>
</dbReference>
<evidence type="ECO:0000313" key="3">
    <source>
        <dbReference type="EMBL" id="ABM60898.1"/>
    </source>
</evidence>
<dbReference type="Pfam" id="PF05036">
    <property type="entry name" value="SPOR"/>
    <property type="match status" value="1"/>
</dbReference>
<gene>
    <name evidence="3" type="ordered locus">Hhal_0104</name>
</gene>
<name>A1WT86_HALHL</name>
<evidence type="ECO:0000256" key="1">
    <source>
        <dbReference type="SAM" id="MobiDB-lite"/>
    </source>
</evidence>
<dbReference type="eggNOG" id="COG3266">
    <property type="taxonomic scope" value="Bacteria"/>
</dbReference>
<reference evidence="4" key="1">
    <citation type="submission" date="2006-12" db="EMBL/GenBank/DDBJ databases">
        <title>Complete sequence of Halorhodospira halophila SL1.</title>
        <authorList>
            <consortium name="US DOE Joint Genome Institute"/>
            <person name="Copeland A."/>
            <person name="Lucas S."/>
            <person name="Lapidus A."/>
            <person name="Barry K."/>
            <person name="Detter J.C."/>
            <person name="Glavina del Rio T."/>
            <person name="Hammon N."/>
            <person name="Israni S."/>
            <person name="Dalin E."/>
            <person name="Tice H."/>
            <person name="Pitluck S."/>
            <person name="Saunders E."/>
            <person name="Brettin T."/>
            <person name="Bruce D."/>
            <person name="Han C."/>
            <person name="Tapia R."/>
            <person name="Schmutz J."/>
            <person name="Larimer F."/>
            <person name="Land M."/>
            <person name="Hauser L."/>
            <person name="Kyrpides N."/>
            <person name="Mikhailova N."/>
            <person name="Hoff W."/>
            <person name="Richardson P."/>
        </authorList>
    </citation>
    <scope>NUCLEOTIDE SEQUENCE [LARGE SCALE GENOMIC DNA]</scope>
    <source>
        <strain evidence="4">DSM 244 / SL1</strain>
    </source>
</reference>
<dbReference type="eggNOG" id="COG3267">
    <property type="taxonomic scope" value="Bacteria"/>
</dbReference>
<dbReference type="AlphaFoldDB" id="A1WT86"/>
<evidence type="ECO:0000259" key="2">
    <source>
        <dbReference type="PROSITE" id="PS51724"/>
    </source>
</evidence>
<dbReference type="GO" id="GO:0042834">
    <property type="term" value="F:peptidoglycan binding"/>
    <property type="evidence" value="ECO:0007669"/>
    <property type="project" value="InterPro"/>
</dbReference>
<dbReference type="RefSeq" id="WP_011812921.1">
    <property type="nucleotide sequence ID" value="NC_008789.1"/>
</dbReference>
<dbReference type="Pfam" id="PF13401">
    <property type="entry name" value="AAA_22"/>
    <property type="match status" value="1"/>
</dbReference>
<feature type="compositionally biased region" description="Polar residues" evidence="1">
    <location>
        <begin position="355"/>
        <end position="366"/>
    </location>
</feature>
<dbReference type="PROSITE" id="PS51724">
    <property type="entry name" value="SPOR"/>
    <property type="match status" value="1"/>
</dbReference>
<protein>
    <submittedName>
        <fullName evidence="3">Sporulation domain protein</fullName>
    </submittedName>
</protein>
<feature type="domain" description="SPOR" evidence="2">
    <location>
        <begin position="416"/>
        <end position="495"/>
    </location>
</feature>
<organism evidence="3 4">
    <name type="scientific">Halorhodospira halophila (strain DSM 244 / SL1)</name>
    <name type="common">Ectothiorhodospira halophila (strain DSM 244 / SL1)</name>
    <dbReference type="NCBI Taxonomy" id="349124"/>
    <lineage>
        <taxon>Bacteria</taxon>
        <taxon>Pseudomonadati</taxon>
        <taxon>Pseudomonadota</taxon>
        <taxon>Gammaproteobacteria</taxon>
        <taxon>Chromatiales</taxon>
        <taxon>Ectothiorhodospiraceae</taxon>
        <taxon>Halorhodospira</taxon>
    </lineage>
</organism>
<dbReference type="InterPro" id="IPR052026">
    <property type="entry name" value="ExeA_AAA_ATPase_DNA-bind"/>
</dbReference>
<dbReference type="GO" id="GO:0016887">
    <property type="term" value="F:ATP hydrolysis activity"/>
    <property type="evidence" value="ECO:0007669"/>
    <property type="project" value="InterPro"/>
</dbReference>
<dbReference type="KEGG" id="hha:Hhal_0104"/>
<accession>A1WT86</accession>
<feature type="compositionally biased region" description="Acidic residues" evidence="1">
    <location>
        <begin position="391"/>
        <end position="404"/>
    </location>
</feature>
<dbReference type="HOGENOM" id="CLU_572128_0_0_6"/>
<dbReference type="Gene3D" id="3.40.50.300">
    <property type="entry name" value="P-loop containing nucleotide triphosphate hydrolases"/>
    <property type="match status" value="1"/>
</dbReference>
<feature type="region of interest" description="Disordered" evidence="1">
    <location>
        <begin position="313"/>
        <end position="404"/>
    </location>
</feature>
<dbReference type="STRING" id="349124.Hhal_0104"/>
<evidence type="ECO:0000313" key="4">
    <source>
        <dbReference type="Proteomes" id="UP000000647"/>
    </source>
</evidence>
<dbReference type="Gene3D" id="3.30.70.1070">
    <property type="entry name" value="Sporulation related repeat"/>
    <property type="match status" value="1"/>
</dbReference>
<reference evidence="3 4" key="2">
    <citation type="journal article" date="2013" name="Stand. Genomic Sci.">
        <title>Complete genome sequence of Halorhodospira halophila SL1.</title>
        <authorList>
            <person name="Challacombe J.F."/>
            <person name="Majid S."/>
            <person name="Deole R."/>
            <person name="Brettin T.S."/>
            <person name="Bruce D."/>
            <person name="Delano S.F."/>
            <person name="Detter J.C."/>
            <person name="Gleasner C.D."/>
            <person name="Han C.S."/>
            <person name="Misra M."/>
            <person name="Reitenga K.G."/>
            <person name="Mikhailova N."/>
            <person name="Woyke T."/>
            <person name="Pitluck S."/>
            <person name="Nolan M."/>
            <person name="Land M.L."/>
            <person name="Saunders E."/>
            <person name="Tapia R."/>
            <person name="Lapidus A."/>
            <person name="Ivanova N."/>
            <person name="Hoff W.D."/>
        </authorList>
    </citation>
    <scope>NUCLEOTIDE SEQUENCE [LARGE SCALE GENOMIC DNA]</scope>
    <source>
        <strain evidence="4">DSM 244 / SL1</strain>
    </source>
</reference>
<dbReference type="InterPro" id="IPR049945">
    <property type="entry name" value="AAA_22"/>
</dbReference>
<dbReference type="InterPro" id="IPR027417">
    <property type="entry name" value="P-loop_NTPase"/>
</dbReference>
<sequence>MAPQTGTPLTLPEAALYRLGLTAQPFVGTPEPPFEDSARVTQLNVTLSLLQSGERIVLINGDAGLGKSTFLCRLAALQPPGLSMQRVDGHNAGLDTLWGALVAAAESEEGAQASRTREQALNYVRSARRGGIRPALLLDDVDALPPGHIEELLELWAELSQDDEAFSLAMALDPGELQKLPATLSDERFHTTTLYPLDQEQTAAYLDHRVRSAGAEQALFDRETVREIFHRSGGHPERINEEAHRRLTARLANPGEVPPAPRPVLPAHPGRRGLRWALAGVSSVAAAVAGTYWLIAHQLPSGPSTDELAIEDFEEPEEETVAAESDEIEPASDTPFGLELPGRYSFRDDHEEADTPSTPDQPTETLQLLEIPSGPAQEPSPTEDAPTIDHEADEEAAPTAEQDEDDWAAGAAWVLNEEADRYTIQVLAASQPTTLEGYAEQHDLGDPTHVVSTERGDGDPWFLLLHGSHEDREAAHAALAALPEEIAERGAWVRSFESVEEGLVTDD</sequence>